<name>A0ABY4INW5_9MICO</name>
<accession>A0ABY4INW5</accession>
<dbReference type="Proteomes" id="UP000831963">
    <property type="component" value="Chromosome"/>
</dbReference>
<evidence type="ECO:0008006" key="4">
    <source>
        <dbReference type="Google" id="ProtNLM"/>
    </source>
</evidence>
<keyword evidence="3" id="KW-1185">Reference proteome</keyword>
<dbReference type="Pfam" id="PF20117">
    <property type="entry name" value="DUF6507"/>
    <property type="match status" value="1"/>
</dbReference>
<dbReference type="InterPro" id="IPR045436">
    <property type="entry name" value="DUF6507"/>
</dbReference>
<evidence type="ECO:0000313" key="3">
    <source>
        <dbReference type="Proteomes" id="UP000831963"/>
    </source>
</evidence>
<evidence type="ECO:0000313" key="2">
    <source>
        <dbReference type="EMBL" id="UPL13737.1"/>
    </source>
</evidence>
<feature type="region of interest" description="Disordered" evidence="1">
    <location>
        <begin position="100"/>
        <end position="126"/>
    </location>
</feature>
<protein>
    <recommendedName>
        <fullName evidence="4">DUF222 domain-containing protein</fullName>
    </recommendedName>
</protein>
<proteinExistence type="predicted"/>
<reference evidence="2 3" key="1">
    <citation type="submission" date="2021-06" db="EMBL/GenBank/DDBJ databases">
        <title>Genome-based taxonomic framework of Microbacterium strains isolated from marine environment, the description of four new species and reclassification of four preexisting species.</title>
        <authorList>
            <person name="Lee S.D."/>
            <person name="Kim S.-M."/>
            <person name="Byeon Y.-S."/>
            <person name="Yang H.L."/>
            <person name="Kim I.S."/>
        </authorList>
    </citation>
    <scope>NUCLEOTIDE SEQUENCE [LARGE SCALE GENOMIC DNA]</scope>
    <source>
        <strain evidence="2 3">SSW1-36</strain>
    </source>
</reference>
<dbReference type="RefSeq" id="WP_247956954.1">
    <property type="nucleotide sequence ID" value="NZ_CP078077.1"/>
</dbReference>
<dbReference type="EMBL" id="CP078077">
    <property type="protein sequence ID" value="UPL13737.1"/>
    <property type="molecule type" value="Genomic_DNA"/>
</dbReference>
<sequence length="126" mass="13199">MNSEGWRVDPDGVAGVLAGVDDTASRFEKSRDEIEEVAFEGGETLIADGRTALSSAWEVFLEDRRLVPGKIMYAINAAAGAVSEATVAVVAGDEQMAGEMRTAARRAEDAWGISPTPAAGSNGGRR</sequence>
<gene>
    <name evidence="2" type="ORF">KV396_04305</name>
</gene>
<evidence type="ECO:0000256" key="1">
    <source>
        <dbReference type="SAM" id="MobiDB-lite"/>
    </source>
</evidence>
<organism evidence="2 3">
    <name type="scientific">Microbacterium galbinum</name>
    <dbReference type="NCBI Taxonomy" id="2851646"/>
    <lineage>
        <taxon>Bacteria</taxon>
        <taxon>Bacillati</taxon>
        <taxon>Actinomycetota</taxon>
        <taxon>Actinomycetes</taxon>
        <taxon>Micrococcales</taxon>
        <taxon>Microbacteriaceae</taxon>
        <taxon>Microbacterium</taxon>
    </lineage>
</organism>